<gene>
    <name evidence="2" type="ORF">ABVK25_009260</name>
</gene>
<feature type="region of interest" description="Disordered" evidence="1">
    <location>
        <begin position="1"/>
        <end position="23"/>
    </location>
</feature>
<feature type="compositionally biased region" description="Polar residues" evidence="1">
    <location>
        <begin position="45"/>
        <end position="55"/>
    </location>
</feature>
<evidence type="ECO:0000256" key="1">
    <source>
        <dbReference type="SAM" id="MobiDB-lite"/>
    </source>
</evidence>
<feature type="region of interest" description="Disordered" evidence="1">
    <location>
        <begin position="45"/>
        <end position="103"/>
    </location>
</feature>
<keyword evidence="3" id="KW-1185">Reference proteome</keyword>
<dbReference type="Proteomes" id="UP001590951">
    <property type="component" value="Unassembled WGS sequence"/>
</dbReference>
<name>A0ABR4AXP6_9LECA</name>
<accession>A0ABR4AXP6</accession>
<feature type="compositionally biased region" description="Basic residues" evidence="1">
    <location>
        <begin position="90"/>
        <end position="99"/>
    </location>
</feature>
<protein>
    <submittedName>
        <fullName evidence="2">Uncharacterized protein</fullName>
    </submittedName>
</protein>
<sequence>MPSCPNYEMISSQQPPLKNADWENLPPAVKRKYFSSLERLGLAQVTASKTKPSSLKSKRGTAKVIKPDTKPSRPPLSCRNSSYFKNPSILRKRHPRRQATRSPPLDAQWFLRLPDKVQREAFHAGRARSTVRKYGKRSS</sequence>
<proteinExistence type="predicted"/>
<comment type="caution">
    <text evidence="2">The sequence shown here is derived from an EMBL/GenBank/DDBJ whole genome shotgun (WGS) entry which is preliminary data.</text>
</comment>
<evidence type="ECO:0000313" key="2">
    <source>
        <dbReference type="EMBL" id="KAL2050426.1"/>
    </source>
</evidence>
<evidence type="ECO:0000313" key="3">
    <source>
        <dbReference type="Proteomes" id="UP001590951"/>
    </source>
</evidence>
<organism evidence="2 3">
    <name type="scientific">Lepraria finkii</name>
    <dbReference type="NCBI Taxonomy" id="1340010"/>
    <lineage>
        <taxon>Eukaryota</taxon>
        <taxon>Fungi</taxon>
        <taxon>Dikarya</taxon>
        <taxon>Ascomycota</taxon>
        <taxon>Pezizomycotina</taxon>
        <taxon>Lecanoromycetes</taxon>
        <taxon>OSLEUM clade</taxon>
        <taxon>Lecanoromycetidae</taxon>
        <taxon>Lecanorales</taxon>
        <taxon>Lecanorineae</taxon>
        <taxon>Stereocaulaceae</taxon>
        <taxon>Lepraria</taxon>
    </lineage>
</organism>
<dbReference type="EMBL" id="JBHFEH010000047">
    <property type="protein sequence ID" value="KAL2050426.1"/>
    <property type="molecule type" value="Genomic_DNA"/>
</dbReference>
<reference evidence="2 3" key="1">
    <citation type="submission" date="2024-09" db="EMBL/GenBank/DDBJ databases">
        <title>Rethinking Asexuality: The Enigmatic Case of Functional Sexual Genes in Lepraria (Stereocaulaceae).</title>
        <authorList>
            <person name="Doellman M."/>
            <person name="Sun Y."/>
            <person name="Barcenas-Pena A."/>
            <person name="Lumbsch H.T."/>
            <person name="Grewe F."/>
        </authorList>
    </citation>
    <scope>NUCLEOTIDE SEQUENCE [LARGE SCALE GENOMIC DNA]</scope>
    <source>
        <strain evidence="2 3">Grewe 0041</strain>
    </source>
</reference>